<dbReference type="EMBL" id="JACJIQ010000003">
    <property type="protein sequence ID" value="MBA9076470.1"/>
    <property type="molecule type" value="Genomic_DNA"/>
</dbReference>
<protein>
    <recommendedName>
        <fullName evidence="4">DUF2905 domain-containing protein</fullName>
    </recommendedName>
</protein>
<evidence type="ECO:0008006" key="4">
    <source>
        <dbReference type="Google" id="ProtNLM"/>
    </source>
</evidence>
<keyword evidence="1" id="KW-0472">Membrane</keyword>
<feature type="transmembrane region" description="Helical" evidence="1">
    <location>
        <begin position="46"/>
        <end position="69"/>
    </location>
</feature>
<proteinExistence type="predicted"/>
<feature type="transmembrane region" description="Helical" evidence="1">
    <location>
        <begin position="7"/>
        <end position="26"/>
    </location>
</feature>
<dbReference type="RefSeq" id="WP_182512301.1">
    <property type="nucleotide sequence ID" value="NZ_JACJIQ010000003.1"/>
</dbReference>
<dbReference type="PANTHER" id="PTHR36443:SF1">
    <property type="entry name" value="BSR5223 PROTEIN"/>
    <property type="match status" value="1"/>
</dbReference>
<dbReference type="AlphaFoldDB" id="A0A839GDI6"/>
<gene>
    <name evidence="2" type="ORF">FHS90_001174</name>
</gene>
<organism evidence="2 3">
    <name type="scientific">Rufibacter quisquiliarum</name>
    <dbReference type="NCBI Taxonomy" id="1549639"/>
    <lineage>
        <taxon>Bacteria</taxon>
        <taxon>Pseudomonadati</taxon>
        <taxon>Bacteroidota</taxon>
        <taxon>Cytophagia</taxon>
        <taxon>Cytophagales</taxon>
        <taxon>Hymenobacteraceae</taxon>
        <taxon>Rufibacter</taxon>
    </lineage>
</organism>
<keyword evidence="3" id="KW-1185">Reference proteome</keyword>
<reference evidence="2 3" key="1">
    <citation type="submission" date="2020-08" db="EMBL/GenBank/DDBJ databases">
        <title>Genomic Encyclopedia of Type Strains, Phase IV (KMG-IV): sequencing the most valuable type-strain genomes for metagenomic binning, comparative biology and taxonomic classification.</title>
        <authorList>
            <person name="Goeker M."/>
        </authorList>
    </citation>
    <scope>NUCLEOTIDE SEQUENCE [LARGE SCALE GENOMIC DNA]</scope>
    <source>
        <strain evidence="2 3">DSM 29854</strain>
    </source>
</reference>
<dbReference type="Proteomes" id="UP000563094">
    <property type="component" value="Unassembled WGS sequence"/>
</dbReference>
<comment type="caution">
    <text evidence="2">The sequence shown here is derived from an EMBL/GenBank/DDBJ whole genome shotgun (WGS) entry which is preliminary data.</text>
</comment>
<accession>A0A839GDI6</accession>
<dbReference type="Pfam" id="PF11146">
    <property type="entry name" value="DUF2905"/>
    <property type="match status" value="1"/>
</dbReference>
<sequence length="74" mass="8277">MQPLGKYLVVIGGALVAVGLVLWLLGPCVDWFGRLPGDMRVEKPGFRVYAPFTTMLLLSVLLSLVIWLIRRFFG</sequence>
<evidence type="ECO:0000313" key="3">
    <source>
        <dbReference type="Proteomes" id="UP000563094"/>
    </source>
</evidence>
<evidence type="ECO:0000256" key="1">
    <source>
        <dbReference type="SAM" id="Phobius"/>
    </source>
</evidence>
<keyword evidence="1" id="KW-1133">Transmembrane helix</keyword>
<dbReference type="PANTHER" id="PTHR36443">
    <property type="entry name" value="BSR5223 PROTEIN"/>
    <property type="match status" value="1"/>
</dbReference>
<dbReference type="InterPro" id="IPR021320">
    <property type="entry name" value="DUF2905"/>
</dbReference>
<name>A0A839GDI6_9BACT</name>
<evidence type="ECO:0000313" key="2">
    <source>
        <dbReference type="EMBL" id="MBA9076470.1"/>
    </source>
</evidence>
<keyword evidence="1" id="KW-0812">Transmembrane</keyword>